<dbReference type="GO" id="GO:0010487">
    <property type="term" value="F:thermospermine synthase activity"/>
    <property type="evidence" value="ECO:0007669"/>
    <property type="project" value="UniProtKB-ARBA"/>
</dbReference>
<feature type="transmembrane region" description="Helical" evidence="4">
    <location>
        <begin position="149"/>
        <end position="169"/>
    </location>
</feature>
<gene>
    <name evidence="6" type="ORF">MNBD_GAMMA11-936</name>
</gene>
<feature type="transmembrane region" description="Helical" evidence="4">
    <location>
        <begin position="46"/>
        <end position="67"/>
    </location>
</feature>
<evidence type="ECO:0000259" key="5">
    <source>
        <dbReference type="PROSITE" id="PS51006"/>
    </source>
</evidence>
<dbReference type="EC" id="2.5.1.16" evidence="6"/>
<dbReference type="InterPro" id="IPR036259">
    <property type="entry name" value="MFS_trans_sf"/>
</dbReference>
<feature type="transmembrane region" description="Helical" evidence="4">
    <location>
        <begin position="205"/>
        <end position="227"/>
    </location>
</feature>
<dbReference type="NCBIfam" id="NF002956">
    <property type="entry name" value="PRK03612.1"/>
    <property type="match status" value="1"/>
</dbReference>
<comment type="similarity">
    <text evidence="1">Belongs to the spermidine/spermine synthase family.</text>
</comment>
<evidence type="ECO:0000313" key="6">
    <source>
        <dbReference type="EMBL" id="VAW62079.1"/>
    </source>
</evidence>
<dbReference type="InterPro" id="IPR001045">
    <property type="entry name" value="Spermi_synthase"/>
</dbReference>
<dbReference type="GO" id="GO:0006596">
    <property type="term" value="P:polyamine biosynthetic process"/>
    <property type="evidence" value="ECO:0007669"/>
    <property type="project" value="UniProtKB-KW"/>
</dbReference>
<keyword evidence="4" id="KW-0812">Transmembrane</keyword>
<name>A0A3B0XJY3_9ZZZZ</name>
<reference evidence="6" key="1">
    <citation type="submission" date="2018-06" db="EMBL/GenBank/DDBJ databases">
        <authorList>
            <person name="Zhirakovskaya E."/>
        </authorList>
    </citation>
    <scope>NUCLEOTIDE SEQUENCE</scope>
</reference>
<proteinExistence type="inferred from homology"/>
<evidence type="ECO:0000256" key="3">
    <source>
        <dbReference type="ARBA" id="ARBA00023115"/>
    </source>
</evidence>
<keyword evidence="2 6" id="KW-0808">Transferase</keyword>
<feature type="transmembrane region" description="Helical" evidence="4">
    <location>
        <begin position="15"/>
        <end position="34"/>
    </location>
</feature>
<dbReference type="GO" id="GO:0004766">
    <property type="term" value="F:spermidine synthase activity"/>
    <property type="evidence" value="ECO:0007669"/>
    <property type="project" value="UniProtKB-EC"/>
</dbReference>
<accession>A0A3B0XJY3</accession>
<dbReference type="PROSITE" id="PS51006">
    <property type="entry name" value="PABS_2"/>
    <property type="match status" value="1"/>
</dbReference>
<protein>
    <submittedName>
        <fullName evidence="6">Spermidine synthase</fullName>
        <ecNumber evidence="6">2.5.1.16</ecNumber>
    </submittedName>
</protein>
<evidence type="ECO:0000256" key="4">
    <source>
        <dbReference type="SAM" id="Phobius"/>
    </source>
</evidence>
<dbReference type="EMBL" id="UOFG01000163">
    <property type="protein sequence ID" value="VAW62079.1"/>
    <property type="molecule type" value="Genomic_DNA"/>
</dbReference>
<dbReference type="HAMAP" id="MF_00198">
    <property type="entry name" value="Spermidine_synth"/>
    <property type="match status" value="1"/>
</dbReference>
<dbReference type="NCBIfam" id="NF037959">
    <property type="entry name" value="MFS_SpdSyn"/>
    <property type="match status" value="1"/>
</dbReference>
<dbReference type="InterPro" id="IPR030373">
    <property type="entry name" value="PABS_CS"/>
</dbReference>
<keyword evidence="4" id="KW-0472">Membrane</keyword>
<dbReference type="CDD" id="cd02440">
    <property type="entry name" value="AdoMet_MTases"/>
    <property type="match status" value="1"/>
</dbReference>
<dbReference type="InterPro" id="IPR029063">
    <property type="entry name" value="SAM-dependent_MTases_sf"/>
</dbReference>
<dbReference type="PROSITE" id="PS01330">
    <property type="entry name" value="PABS_1"/>
    <property type="match status" value="1"/>
</dbReference>
<dbReference type="SUPFAM" id="SSF103473">
    <property type="entry name" value="MFS general substrate transporter"/>
    <property type="match status" value="1"/>
</dbReference>
<feature type="transmembrane region" description="Helical" evidence="4">
    <location>
        <begin position="79"/>
        <end position="101"/>
    </location>
</feature>
<dbReference type="Pfam" id="PF01564">
    <property type="entry name" value="Spermine_synth"/>
    <property type="match status" value="1"/>
</dbReference>
<keyword evidence="3" id="KW-0620">Polyamine biosynthesis</keyword>
<organism evidence="6">
    <name type="scientific">hydrothermal vent metagenome</name>
    <dbReference type="NCBI Taxonomy" id="652676"/>
    <lineage>
        <taxon>unclassified sequences</taxon>
        <taxon>metagenomes</taxon>
        <taxon>ecological metagenomes</taxon>
    </lineage>
</organism>
<dbReference type="PANTHER" id="PTHR43317">
    <property type="entry name" value="THERMOSPERMINE SYNTHASE ACAULIS5"/>
    <property type="match status" value="1"/>
</dbReference>
<feature type="transmembrane region" description="Helical" evidence="4">
    <location>
        <begin position="107"/>
        <end position="128"/>
    </location>
</feature>
<dbReference type="AlphaFoldDB" id="A0A3B0XJY3"/>
<feature type="transmembrane region" description="Helical" evidence="4">
    <location>
        <begin position="175"/>
        <end position="193"/>
    </location>
</feature>
<evidence type="ECO:0000256" key="2">
    <source>
        <dbReference type="ARBA" id="ARBA00022679"/>
    </source>
</evidence>
<dbReference type="SUPFAM" id="SSF53335">
    <property type="entry name" value="S-adenosyl-L-methionine-dependent methyltransferases"/>
    <property type="match status" value="1"/>
</dbReference>
<evidence type="ECO:0000256" key="1">
    <source>
        <dbReference type="ARBA" id="ARBA00007867"/>
    </source>
</evidence>
<dbReference type="PANTHER" id="PTHR43317:SF1">
    <property type="entry name" value="THERMOSPERMINE SYNTHASE ACAULIS5"/>
    <property type="match status" value="1"/>
</dbReference>
<keyword evidence="4" id="KW-1133">Transmembrane helix</keyword>
<sequence>MAASGSVVPRKEARVLIFSIFIAGVCSIIYELLIATTSSYFLGDSITQFSITIGVYMAAMGVGSYLSRFFTDKKLLENFILIELMLGVTGGLCVPLLYASFAYTGYFQLSSLVMTVAIGVFIGLEIPLLSRLMKDYYTLKDNISNVMSLDYSGALLATLAFPFILLPLMGTFKSSIFFGLVNMSIAVVILWCFAPGMGKSRLRILQAYLALSVLFLATLFMFSNVLLKEWSNSLYTDRIIYTKETPYQKIVMTKYKNDFRLFLNGNLQFSSIDEYRYHEALVHVPVNLADSVEKVLILGGGDGLVVRELLKYPLISSIDLVDLDPVMSKLGKEHPYLRALNKSSLHNKKVSIKNQDAFVYLNNSSHRYDLIIIDLPDPNNTALARLYSKEFYRLVKNSLNSQGLFVTQATSPFFAKEAFWTMFETIKSTGFVQVAPYHVNVPSFGEWGFIIGSREKRDINNISLNIETRYLSEKTLSRLWQFEKDLSYVGVQVSTIDNPKILEAYLKGWVYWN</sequence>
<dbReference type="Gene3D" id="3.40.50.150">
    <property type="entry name" value="Vaccinia Virus protein VP39"/>
    <property type="match status" value="1"/>
</dbReference>
<dbReference type="InterPro" id="IPR030374">
    <property type="entry name" value="PABS"/>
</dbReference>
<feature type="domain" description="PABS" evidence="5">
    <location>
        <begin position="212"/>
        <end position="454"/>
    </location>
</feature>